<reference evidence="2" key="1">
    <citation type="submission" date="2015-07" db="EMBL/GenBank/DDBJ databases">
        <title>Complete Genome of Thermincola ferriacetica strain Z-0001T.</title>
        <authorList>
            <person name="Lusk B."/>
            <person name="Badalamenti J.P."/>
            <person name="Parameswaran P."/>
            <person name="Bond D.R."/>
            <person name="Torres C.I."/>
        </authorList>
    </citation>
    <scope>NUCLEOTIDE SEQUENCE [LARGE SCALE GENOMIC DNA]</scope>
    <source>
        <strain evidence="2">Z-0001</strain>
    </source>
</reference>
<accession>A0A0L6VZW2</accession>
<proteinExistence type="predicted"/>
<gene>
    <name evidence="1" type="ORF">Tfer_3067</name>
</gene>
<dbReference type="EMBL" id="LGTE01000033">
    <property type="protein sequence ID" value="KNZ68374.1"/>
    <property type="molecule type" value="Genomic_DNA"/>
</dbReference>
<organism evidence="1 2">
    <name type="scientific">Thermincola ferriacetica</name>
    <dbReference type="NCBI Taxonomy" id="281456"/>
    <lineage>
        <taxon>Bacteria</taxon>
        <taxon>Bacillati</taxon>
        <taxon>Bacillota</taxon>
        <taxon>Clostridia</taxon>
        <taxon>Eubacteriales</taxon>
        <taxon>Thermincolaceae</taxon>
        <taxon>Thermincola</taxon>
    </lineage>
</organism>
<keyword evidence="2" id="KW-1185">Reference proteome</keyword>
<dbReference type="AlphaFoldDB" id="A0A0L6VZW2"/>
<comment type="caution">
    <text evidence="1">The sequence shown here is derived from an EMBL/GenBank/DDBJ whole genome shotgun (WGS) entry which is preliminary data.</text>
</comment>
<name>A0A0L6VZW2_9FIRM</name>
<protein>
    <submittedName>
        <fullName evidence="1">Uncharacterized protein</fullName>
    </submittedName>
</protein>
<evidence type="ECO:0000313" key="2">
    <source>
        <dbReference type="Proteomes" id="UP000037175"/>
    </source>
</evidence>
<evidence type="ECO:0000313" key="1">
    <source>
        <dbReference type="EMBL" id="KNZ68374.1"/>
    </source>
</evidence>
<sequence>MLPLGSEQRPIVVKVNSEEKATAHKALRREALWFFGGKWICFRGRGTNRSYPRWNYGELKNEDEVTQKNLTVSSLLPLLYFTKNIAIIITAKRKGDLLCLTLSRFPI</sequence>
<dbReference type="Proteomes" id="UP000037175">
    <property type="component" value="Unassembled WGS sequence"/>
</dbReference>